<reference evidence="2 3" key="1">
    <citation type="submission" date="2018-06" db="EMBL/GenBank/DDBJ databases">
        <authorList>
            <consortium name="Pathogen Informatics"/>
            <person name="Doyle S."/>
        </authorList>
    </citation>
    <scope>NUCLEOTIDE SEQUENCE [LARGE SCALE GENOMIC DNA]</scope>
    <source>
        <strain evidence="2 3">NCTC13093</strain>
    </source>
</reference>
<dbReference type="Proteomes" id="UP000250086">
    <property type="component" value="Unassembled WGS sequence"/>
</dbReference>
<keyword evidence="1" id="KW-1133">Transmembrane helix</keyword>
<proteinExistence type="predicted"/>
<dbReference type="AlphaFoldDB" id="A0A2X0V9N7"/>
<feature type="transmembrane region" description="Helical" evidence="1">
    <location>
        <begin position="12"/>
        <end position="36"/>
    </location>
</feature>
<protein>
    <submittedName>
        <fullName evidence="2">Uncharacterized protein</fullName>
    </submittedName>
</protein>
<keyword evidence="1" id="KW-0812">Transmembrane</keyword>
<keyword evidence="1" id="KW-0472">Membrane</keyword>
<feature type="transmembrane region" description="Helical" evidence="1">
    <location>
        <begin position="48"/>
        <end position="68"/>
    </location>
</feature>
<organism evidence="2 3">
    <name type="scientific">Anaerobiospirillum thomasii</name>
    <dbReference type="NCBI Taxonomy" id="179995"/>
    <lineage>
        <taxon>Bacteria</taxon>
        <taxon>Pseudomonadati</taxon>
        <taxon>Pseudomonadota</taxon>
        <taxon>Gammaproteobacteria</taxon>
        <taxon>Aeromonadales</taxon>
        <taxon>Succinivibrionaceae</taxon>
        <taxon>Anaerobiospirillum</taxon>
    </lineage>
</organism>
<dbReference type="RefSeq" id="WP_113743983.1">
    <property type="nucleotide sequence ID" value="NZ_UAPV01000001.1"/>
</dbReference>
<keyword evidence="3" id="KW-1185">Reference proteome</keyword>
<sequence>MLTKDHSFEPRIGTAQLVFGIIYVLISATALTLALYVQSEGGDPKIQYFMLTLFLVLAAKSFFIYFRIKKMLKYGTRVTARLVSCEGVRGITIMKAVYDVEGYGPIEIQTRLAGETASHEIKRYLKDRPQLVPALIVDAKGKHPRGMILVRTIGGHLDEKTIKIED</sequence>
<name>A0A2X0V9N7_9GAMM</name>
<gene>
    <name evidence="2" type="ORF">NCTC13093_01233</name>
</gene>
<evidence type="ECO:0000256" key="1">
    <source>
        <dbReference type="SAM" id="Phobius"/>
    </source>
</evidence>
<evidence type="ECO:0000313" key="3">
    <source>
        <dbReference type="Proteomes" id="UP000250086"/>
    </source>
</evidence>
<accession>A0A2X0V9N7</accession>
<evidence type="ECO:0000313" key="2">
    <source>
        <dbReference type="EMBL" id="SPT69846.1"/>
    </source>
</evidence>
<dbReference type="EMBL" id="UAPV01000001">
    <property type="protein sequence ID" value="SPT69846.1"/>
    <property type="molecule type" value="Genomic_DNA"/>
</dbReference>